<dbReference type="AlphaFoldDB" id="R4TKD7"/>
<dbReference type="KEGG" id="aoi:AORI_8032"/>
<organism evidence="2 3">
    <name type="scientific">Amycolatopsis keratiniphila</name>
    <dbReference type="NCBI Taxonomy" id="129921"/>
    <lineage>
        <taxon>Bacteria</taxon>
        <taxon>Bacillati</taxon>
        <taxon>Actinomycetota</taxon>
        <taxon>Actinomycetes</taxon>
        <taxon>Pseudonocardiales</taxon>
        <taxon>Pseudonocardiaceae</taxon>
        <taxon>Amycolatopsis</taxon>
        <taxon>Amycolatopsis japonica group</taxon>
    </lineage>
</organism>
<reference evidence="2 3" key="1">
    <citation type="journal article" date="2013" name="BMC Genomics">
        <title>ContigScape: a Cytoscape plugin facilitating microbial genome gap closing.</title>
        <authorList>
            <person name="Tang B."/>
            <person name="Wang Q."/>
            <person name="Yang M."/>
            <person name="Xie F."/>
            <person name="Zhu Y."/>
            <person name="Zhuo Y."/>
            <person name="Wang S."/>
            <person name="Gao H."/>
            <person name="Ding X."/>
            <person name="Zhang L."/>
            <person name="Zhao G."/>
            <person name="Zheng H."/>
        </authorList>
    </citation>
    <scope>NUCLEOTIDE SEQUENCE [LARGE SCALE GENOMIC DNA]</scope>
    <source>
        <strain evidence="2 3">HCCB10007</strain>
    </source>
</reference>
<proteinExistence type="predicted"/>
<gene>
    <name evidence="2" type="ORF">AORI_8032</name>
</gene>
<evidence type="ECO:0000256" key="1">
    <source>
        <dbReference type="SAM" id="MobiDB-lite"/>
    </source>
</evidence>
<sequence>MTGSVNLPAHYIAPIHRSGVANPIVVRWIRTKFTGELSNRRRVRPCADRLPENGAWTTQQEPVLCWRAKPAAGRGLRLTAARAAQGRPLRTGRHIRRLRRGPVPPAGREIPRPTRRAGLPGLSSGGTDPGVLGVRRRAQARRRIGQDTGGTDADGRALRGVHRLRSRGLPELSLEPPGAVLRPRNRRTGNHPATDPVAEDSGSVTGIENAVDHRAASPEAPVWEAHS</sequence>
<evidence type="ECO:0000313" key="2">
    <source>
        <dbReference type="EMBL" id="AGM10613.1"/>
    </source>
</evidence>
<feature type="region of interest" description="Disordered" evidence="1">
    <location>
        <begin position="99"/>
        <end position="133"/>
    </location>
</feature>
<evidence type="ECO:0000313" key="3">
    <source>
        <dbReference type="Proteomes" id="UP000013968"/>
    </source>
</evidence>
<dbReference type="EMBL" id="CP003410">
    <property type="protein sequence ID" value="AGM10613.1"/>
    <property type="molecule type" value="Genomic_DNA"/>
</dbReference>
<protein>
    <submittedName>
        <fullName evidence="2">Uncharacterized protein</fullName>
    </submittedName>
</protein>
<keyword evidence="3" id="KW-1185">Reference proteome</keyword>
<name>R4TKD7_9PSEU</name>
<dbReference type="Proteomes" id="UP000013968">
    <property type="component" value="Chromosome"/>
</dbReference>
<dbReference type="HOGENOM" id="CLU_1217759_0_0_11"/>
<accession>R4TKD7</accession>
<feature type="region of interest" description="Disordered" evidence="1">
    <location>
        <begin position="167"/>
        <end position="227"/>
    </location>
</feature>